<sequence>MTSFARPEIVRCPSCGRPVRRLRFASINVSGGLFPPAFRKLARGEVSCPRCGAAVDAHTLTPIARLDAPWKEGIWAGIPELWPEGFGEET</sequence>
<name>A0A0P9GIY6_9GAMM</name>
<proteinExistence type="predicted"/>
<evidence type="ECO:0000313" key="2">
    <source>
        <dbReference type="Proteomes" id="UP000183104"/>
    </source>
</evidence>
<protein>
    <submittedName>
        <fullName evidence="1">Uncharacterized protein</fullName>
    </submittedName>
</protein>
<organism evidence="1 2">
    <name type="scientific">Thiohalorhabdus denitrificans</name>
    <dbReference type="NCBI Taxonomy" id="381306"/>
    <lineage>
        <taxon>Bacteria</taxon>
        <taxon>Pseudomonadati</taxon>
        <taxon>Pseudomonadota</taxon>
        <taxon>Gammaproteobacteria</taxon>
        <taxon>Thiohalorhabdales</taxon>
        <taxon>Thiohalorhabdaceae</taxon>
        <taxon>Thiohalorhabdus</taxon>
    </lineage>
</organism>
<accession>A0A0P9GIY6</accession>
<dbReference type="EMBL" id="FMUN01000003">
    <property type="protein sequence ID" value="SCY10937.1"/>
    <property type="molecule type" value="Genomic_DNA"/>
</dbReference>
<dbReference type="Proteomes" id="UP000183104">
    <property type="component" value="Unassembled WGS sequence"/>
</dbReference>
<reference evidence="2" key="1">
    <citation type="submission" date="2016-10" db="EMBL/GenBank/DDBJ databases">
        <authorList>
            <person name="Varghese N."/>
        </authorList>
    </citation>
    <scope>NUCLEOTIDE SEQUENCE [LARGE SCALE GENOMIC DNA]</scope>
    <source>
        <strain evidence="2">HL 19</strain>
    </source>
</reference>
<evidence type="ECO:0000313" key="1">
    <source>
        <dbReference type="EMBL" id="SCY10937.1"/>
    </source>
</evidence>
<keyword evidence="2" id="KW-1185">Reference proteome</keyword>
<dbReference type="AlphaFoldDB" id="A0A0P9GIY6"/>
<gene>
    <name evidence="1" type="ORF">SAMN05661077_1228</name>
</gene>